<dbReference type="EMBL" id="JACBZV010000013">
    <property type="protein sequence ID" value="NYJ14709.1"/>
    <property type="molecule type" value="Genomic_DNA"/>
</dbReference>
<sequence length="293" mass="33743">MLGAPDDNFEEFVSNWDLFKDRIVVFLGAGASVGAKNSSGEWLPNAYELRNRLWEHFKHDKSKPFDPAELKLMSLEHAASIIEAKIGRDELAKHLSSAFKCEKPLWSHIALPHLSPRSIFTTNYDELVELGYKQHDALYDVICDDRMPTSGRVPLYKPHGSLSHSNQLVGHGGLVITQFDYFDMISKYRNMLKKTITGFGQTCVVVIGYSFGDMDIGSELYELRRQNAGTPWYTIFPRADPLVRRMYTNRLKIEQINRTFEDFLADLDERVDFLPPHAKYLMKDHLQREGRIQ</sequence>
<dbReference type="AlphaFoldDB" id="A0A7Z0E4F6"/>
<evidence type="ECO:0000313" key="1">
    <source>
        <dbReference type="EMBL" id="NYJ14709.1"/>
    </source>
</evidence>
<dbReference type="Pfam" id="PF13289">
    <property type="entry name" value="SIR2_2"/>
    <property type="match status" value="1"/>
</dbReference>
<comment type="caution">
    <text evidence="1">The sequence shown here is derived from an EMBL/GenBank/DDBJ whole genome shotgun (WGS) entry which is preliminary data.</text>
</comment>
<gene>
    <name evidence="1" type="ORF">GGI64_005807</name>
</gene>
<dbReference type="Proteomes" id="UP000535276">
    <property type="component" value="Unassembled WGS sequence"/>
</dbReference>
<organism evidence="1 2">
    <name type="scientific">Rhizobium leguminosarum</name>
    <dbReference type="NCBI Taxonomy" id="384"/>
    <lineage>
        <taxon>Bacteria</taxon>
        <taxon>Pseudomonadati</taxon>
        <taxon>Pseudomonadota</taxon>
        <taxon>Alphaproteobacteria</taxon>
        <taxon>Hyphomicrobiales</taxon>
        <taxon>Rhizobiaceae</taxon>
        <taxon>Rhizobium/Agrobacterium group</taxon>
        <taxon>Rhizobium</taxon>
    </lineage>
</organism>
<name>A0A7Z0E4F6_RHILE</name>
<dbReference type="RefSeq" id="WP_179613290.1">
    <property type="nucleotide sequence ID" value="NZ_JACBZV010000013.1"/>
</dbReference>
<dbReference type="SUPFAM" id="SSF52467">
    <property type="entry name" value="DHS-like NAD/FAD-binding domain"/>
    <property type="match status" value="1"/>
</dbReference>
<evidence type="ECO:0008006" key="3">
    <source>
        <dbReference type="Google" id="ProtNLM"/>
    </source>
</evidence>
<protein>
    <recommendedName>
        <fullName evidence="3">SIR2-like domain-containing protein</fullName>
    </recommendedName>
</protein>
<evidence type="ECO:0000313" key="2">
    <source>
        <dbReference type="Proteomes" id="UP000535276"/>
    </source>
</evidence>
<accession>A0A7Z0E4F6</accession>
<dbReference type="InterPro" id="IPR029035">
    <property type="entry name" value="DHS-like_NAD/FAD-binding_dom"/>
</dbReference>
<proteinExistence type="predicted"/>
<reference evidence="1 2" key="1">
    <citation type="submission" date="2020-07" db="EMBL/GenBank/DDBJ databases">
        <title>Genomic Encyclopedia of Type Strains, Phase IV (KMG-V): Genome sequencing to study the core and pangenomes of soil and plant-associated prokaryotes.</title>
        <authorList>
            <person name="Whitman W."/>
        </authorList>
    </citation>
    <scope>NUCLEOTIDE SEQUENCE [LARGE SCALE GENOMIC DNA]</scope>
    <source>
        <strain evidence="1 2">SEMIA 4052</strain>
    </source>
</reference>